<feature type="domain" description="DUF7788" evidence="3">
    <location>
        <begin position="407"/>
        <end position="589"/>
    </location>
</feature>
<protein>
    <submittedName>
        <fullName evidence="4">Uncharacterized protein</fullName>
    </submittedName>
</protein>
<feature type="region of interest" description="Disordered" evidence="1">
    <location>
        <begin position="216"/>
        <end position="237"/>
    </location>
</feature>
<dbReference type="InterPro" id="IPR058580">
    <property type="entry name" value="DUF2828"/>
</dbReference>
<dbReference type="PANTHER" id="PTHR31373">
    <property type="entry name" value="OS06G0652100 PROTEIN"/>
    <property type="match status" value="1"/>
</dbReference>
<organism evidence="4 5">
    <name type="scientific">Prunus armeniaca</name>
    <name type="common">Apricot</name>
    <name type="synonym">Armeniaca vulgaris</name>
    <dbReference type="NCBI Taxonomy" id="36596"/>
    <lineage>
        <taxon>Eukaryota</taxon>
        <taxon>Viridiplantae</taxon>
        <taxon>Streptophyta</taxon>
        <taxon>Embryophyta</taxon>
        <taxon>Tracheophyta</taxon>
        <taxon>Spermatophyta</taxon>
        <taxon>Magnoliopsida</taxon>
        <taxon>eudicotyledons</taxon>
        <taxon>Gunneridae</taxon>
        <taxon>Pentapetalae</taxon>
        <taxon>rosids</taxon>
        <taxon>fabids</taxon>
        <taxon>Rosales</taxon>
        <taxon>Rosaceae</taxon>
        <taxon>Amygdaloideae</taxon>
        <taxon>Amygdaleae</taxon>
        <taxon>Prunus</taxon>
    </lineage>
</organism>
<dbReference type="EMBL" id="CAEKDK010000008">
    <property type="protein sequence ID" value="CAB4289368.1"/>
    <property type="molecule type" value="Genomic_DNA"/>
</dbReference>
<dbReference type="AlphaFoldDB" id="A0A6J5VU22"/>
<name>A0A6J5VU22_PRUAR</name>
<accession>A0A6J5VU22</accession>
<evidence type="ECO:0000313" key="5">
    <source>
        <dbReference type="Proteomes" id="UP000507222"/>
    </source>
</evidence>
<sequence length="612" mass="69268">MILKVMPPPTPTILTSKTLVVGSPTLLTRRLMASNSKSNGDMAKRISVSPISSFPSYGDPCQDLFFHVKPADTVSDDDMKQQQNQASLNYLKQLLPVAWSHNPLTTLKLIFNLLAIRSSRKSYQEGFYKAVFWLHQNHPKTLLCNLPSIAHPFGSFFVLLEILYRLIEQGQDVAERLHCDPDYKLLHDQVMDVFVEQLKSDIDKFKQHKLDLKPSDYITDGDEDEEEDDDDEDDKDGTLDADTYADLFVSEAAVCCISKHPEDTRASRAVLLYESIARRLFPPKPDQSNQSYQSYQSQEWERLRNEVLAPLYRYWNRQGMFIGRHRSEVKMYLEEVKKAGGGGGNLSGHGSIIKPDAMLPNEIIRYVVEDGDVGEAAELQWKAMVEDMYLKQQQQQMQGQGLGKFKDCLAVCHINDFMGIRGRELAVSLGLLVSELSEGTAWKGKVISSGHLPDQLLLHSIEGDDLKSKCEFMMRTCSSELGSYVHNWKIWDVILEVAVKENLKAEQMVKKVFVFTDFGYGGGTFLKTLYEAKQSQFKEQGYGDNAVPHILLWNIGYWNKLCIEHHPGVTLLSGFSENLLKSFLDNGGEIGRCHLMEAAIADKEYQALSVVD</sequence>
<evidence type="ECO:0000313" key="4">
    <source>
        <dbReference type="EMBL" id="CAB4289368.1"/>
    </source>
</evidence>
<feature type="domain" description="DUF2828" evidence="2">
    <location>
        <begin position="54"/>
        <end position="166"/>
    </location>
</feature>
<feature type="compositionally biased region" description="Acidic residues" evidence="1">
    <location>
        <begin position="219"/>
        <end position="235"/>
    </location>
</feature>
<evidence type="ECO:0000259" key="2">
    <source>
        <dbReference type="Pfam" id="PF11443"/>
    </source>
</evidence>
<proteinExistence type="predicted"/>
<dbReference type="PIRSF" id="PIRSF015417">
    <property type="entry name" value="T31B5_30_vWA"/>
    <property type="match status" value="1"/>
</dbReference>
<dbReference type="Pfam" id="PF25043">
    <property type="entry name" value="DUF7788"/>
    <property type="match status" value="1"/>
</dbReference>
<feature type="domain" description="DUF2828" evidence="2">
    <location>
        <begin position="169"/>
        <end position="313"/>
    </location>
</feature>
<dbReference type="InterPro" id="IPR011205">
    <property type="entry name" value="UCP015417_vWA"/>
</dbReference>
<evidence type="ECO:0000256" key="1">
    <source>
        <dbReference type="SAM" id="MobiDB-lite"/>
    </source>
</evidence>
<dbReference type="Pfam" id="PF11443">
    <property type="entry name" value="DUF2828"/>
    <property type="match status" value="2"/>
</dbReference>
<reference evidence="4 5" key="1">
    <citation type="submission" date="2020-05" db="EMBL/GenBank/DDBJ databases">
        <authorList>
            <person name="Campoy J."/>
            <person name="Schneeberger K."/>
            <person name="Spophaly S."/>
        </authorList>
    </citation>
    <scope>NUCLEOTIDE SEQUENCE [LARGE SCALE GENOMIC DNA]</scope>
    <source>
        <strain evidence="4">PruArmRojPasFocal</strain>
    </source>
</reference>
<evidence type="ECO:0000259" key="3">
    <source>
        <dbReference type="Pfam" id="PF25043"/>
    </source>
</evidence>
<gene>
    <name evidence="4" type="ORF">CURHAP_LOCUS47974</name>
</gene>
<dbReference type="InterPro" id="IPR056690">
    <property type="entry name" value="DUF7788"/>
</dbReference>
<dbReference type="Proteomes" id="UP000507222">
    <property type="component" value="Unassembled WGS sequence"/>
</dbReference>
<dbReference type="PANTHER" id="PTHR31373:SF17">
    <property type="entry name" value="OS06G0652100 PROTEIN"/>
    <property type="match status" value="1"/>
</dbReference>